<dbReference type="Proteomes" id="UP000472267">
    <property type="component" value="Chromosome 14"/>
</dbReference>
<evidence type="ECO:0000313" key="2">
    <source>
        <dbReference type="Ensembl" id="ENSSFAP00005025894.1"/>
    </source>
</evidence>
<name>A0A672HA75_SALFA</name>
<evidence type="ECO:0000313" key="3">
    <source>
        <dbReference type="Proteomes" id="UP000472267"/>
    </source>
</evidence>
<organism evidence="2 3">
    <name type="scientific">Salarias fasciatus</name>
    <name type="common">Jewelled blenny</name>
    <name type="synonym">Blennius fasciatus</name>
    <dbReference type="NCBI Taxonomy" id="181472"/>
    <lineage>
        <taxon>Eukaryota</taxon>
        <taxon>Metazoa</taxon>
        <taxon>Chordata</taxon>
        <taxon>Craniata</taxon>
        <taxon>Vertebrata</taxon>
        <taxon>Euteleostomi</taxon>
        <taxon>Actinopterygii</taxon>
        <taxon>Neopterygii</taxon>
        <taxon>Teleostei</taxon>
        <taxon>Neoteleostei</taxon>
        <taxon>Acanthomorphata</taxon>
        <taxon>Ovalentaria</taxon>
        <taxon>Blenniimorphae</taxon>
        <taxon>Blenniiformes</taxon>
        <taxon>Blennioidei</taxon>
        <taxon>Blenniidae</taxon>
        <taxon>Salariinae</taxon>
        <taxon>Salarias</taxon>
    </lineage>
</organism>
<dbReference type="InParanoid" id="A0A672HA75"/>
<protein>
    <submittedName>
        <fullName evidence="2">Uncharacterized protein</fullName>
    </submittedName>
</protein>
<reference evidence="2" key="3">
    <citation type="submission" date="2025-09" db="UniProtKB">
        <authorList>
            <consortium name="Ensembl"/>
        </authorList>
    </citation>
    <scope>IDENTIFICATION</scope>
</reference>
<reference evidence="2" key="2">
    <citation type="submission" date="2025-08" db="UniProtKB">
        <authorList>
            <consortium name="Ensembl"/>
        </authorList>
    </citation>
    <scope>IDENTIFICATION</scope>
</reference>
<keyword evidence="3" id="KW-1185">Reference proteome</keyword>
<accession>A0A672HA75</accession>
<sequence length="99" mass="10249">TTHHSAFGSVLPDAMCLLHAAAAAPPPKRSSGKSSGMHAARGREGVKRGGRWMMRWLGVCAPPGFISPSRTPLSLSPVCSLSLSSGAPTARRDWSGPGN</sequence>
<dbReference type="Ensembl" id="ENSSFAT00005026918.1">
    <property type="protein sequence ID" value="ENSSFAP00005025894.1"/>
    <property type="gene ID" value="ENSSFAG00005013325.1"/>
</dbReference>
<proteinExistence type="predicted"/>
<dbReference type="AlphaFoldDB" id="A0A672HA75"/>
<evidence type="ECO:0000256" key="1">
    <source>
        <dbReference type="SAM" id="MobiDB-lite"/>
    </source>
</evidence>
<reference evidence="2" key="1">
    <citation type="submission" date="2019-06" db="EMBL/GenBank/DDBJ databases">
        <authorList>
            <consortium name="Wellcome Sanger Institute Data Sharing"/>
        </authorList>
    </citation>
    <scope>NUCLEOTIDE SEQUENCE [LARGE SCALE GENOMIC DNA]</scope>
</reference>
<feature type="region of interest" description="Disordered" evidence="1">
    <location>
        <begin position="22"/>
        <end position="46"/>
    </location>
</feature>